<protein>
    <submittedName>
        <fullName evidence="1">Uncharacterized protein</fullName>
    </submittedName>
</protein>
<keyword evidence="2" id="KW-1185">Reference proteome</keyword>
<organism evidence="1 2">
    <name type="scientific">Pistacia integerrima</name>
    <dbReference type="NCBI Taxonomy" id="434235"/>
    <lineage>
        <taxon>Eukaryota</taxon>
        <taxon>Viridiplantae</taxon>
        <taxon>Streptophyta</taxon>
        <taxon>Embryophyta</taxon>
        <taxon>Tracheophyta</taxon>
        <taxon>Spermatophyta</taxon>
        <taxon>Magnoliopsida</taxon>
        <taxon>eudicotyledons</taxon>
        <taxon>Gunneridae</taxon>
        <taxon>Pentapetalae</taxon>
        <taxon>rosids</taxon>
        <taxon>malvids</taxon>
        <taxon>Sapindales</taxon>
        <taxon>Anacardiaceae</taxon>
        <taxon>Pistacia</taxon>
    </lineage>
</organism>
<accession>A0ACC0ZIG7</accession>
<reference evidence="2" key="1">
    <citation type="journal article" date="2023" name="G3 (Bethesda)">
        <title>Genome assembly and association tests identify interacting loci associated with vigor, precocity, and sex in interspecific pistachio rootstocks.</title>
        <authorList>
            <person name="Palmer W."/>
            <person name="Jacygrad E."/>
            <person name="Sagayaradj S."/>
            <person name="Cavanaugh K."/>
            <person name="Han R."/>
            <person name="Bertier L."/>
            <person name="Beede B."/>
            <person name="Kafkas S."/>
            <person name="Golino D."/>
            <person name="Preece J."/>
            <person name="Michelmore R."/>
        </authorList>
    </citation>
    <scope>NUCLEOTIDE SEQUENCE [LARGE SCALE GENOMIC DNA]</scope>
</reference>
<proteinExistence type="predicted"/>
<evidence type="ECO:0000313" key="1">
    <source>
        <dbReference type="EMBL" id="KAJ0051517.1"/>
    </source>
</evidence>
<sequence>MDLHGLLSFYFLLLLVAQPHPSNGASSRGSIFGQRRTPAQEIGTCATTVVKQGYPCQEFYVTTKDDYILNMQRIPEGRVANGEKKQPVLLQHGIFADGMTWFTNQPQQNLPMILADKGFDVWIANTRGTRFSRRHAFLDPNTKEYWDWSWDELAANDLPAFVDFIYSQTGQKVHYVGHSLGTLTALASFSQGLVVDKVKSAVLLSPIAYLSRVQSILLNVAANTFLGEATGLIGIAEFNPKGDPAVDSFLRSICTSTGLNCNDLVTSLSGFNCCLNASAINNYPENEPQSTSTKNLIHLSQIIRTKVIAKFDGLLLYNLRRYGAFRPPVYNVANLPRDLPLFLGHGGNDAISDVEDVQYLISILKYHLGDNLKSQFVKDYGHFDFIRAVNAKDLVYNEVVDFFKSQK</sequence>
<dbReference type="EMBL" id="CM047736">
    <property type="protein sequence ID" value="KAJ0051517.1"/>
    <property type="molecule type" value="Genomic_DNA"/>
</dbReference>
<dbReference type="Proteomes" id="UP001163603">
    <property type="component" value="Chromosome 1"/>
</dbReference>
<name>A0ACC0ZIG7_9ROSI</name>
<comment type="caution">
    <text evidence="1">The sequence shown here is derived from an EMBL/GenBank/DDBJ whole genome shotgun (WGS) entry which is preliminary data.</text>
</comment>
<gene>
    <name evidence="1" type="ORF">Pint_02997</name>
</gene>
<evidence type="ECO:0000313" key="2">
    <source>
        <dbReference type="Proteomes" id="UP001163603"/>
    </source>
</evidence>